<dbReference type="InterPro" id="IPR000873">
    <property type="entry name" value="AMP-dep_synth/lig_dom"/>
</dbReference>
<evidence type="ECO:0000313" key="4">
    <source>
        <dbReference type="Proteomes" id="UP001597083"/>
    </source>
</evidence>
<dbReference type="PANTHER" id="PTHR24096">
    <property type="entry name" value="LONG-CHAIN-FATTY-ACID--COA LIGASE"/>
    <property type="match status" value="1"/>
</dbReference>
<evidence type="ECO:0000259" key="1">
    <source>
        <dbReference type="Pfam" id="PF00501"/>
    </source>
</evidence>
<dbReference type="PANTHER" id="PTHR24096:SF323">
    <property type="entry name" value="BLR3536 PROTEIN"/>
    <property type="match status" value="1"/>
</dbReference>
<comment type="caution">
    <text evidence="3">The sequence shown here is derived from an EMBL/GenBank/DDBJ whole genome shotgun (WGS) entry which is preliminary data.</text>
</comment>
<evidence type="ECO:0000313" key="3">
    <source>
        <dbReference type="EMBL" id="MFD0854272.1"/>
    </source>
</evidence>
<dbReference type="Proteomes" id="UP001597083">
    <property type="component" value="Unassembled WGS sequence"/>
</dbReference>
<feature type="domain" description="AMP-binding enzyme C-terminal" evidence="2">
    <location>
        <begin position="235"/>
        <end position="272"/>
    </location>
</feature>
<dbReference type="Pfam" id="PF00501">
    <property type="entry name" value="AMP-binding"/>
    <property type="match status" value="1"/>
</dbReference>
<dbReference type="Gene3D" id="3.40.50.12780">
    <property type="entry name" value="N-terminal domain of ligase-like"/>
    <property type="match status" value="1"/>
</dbReference>
<dbReference type="InterPro" id="IPR025110">
    <property type="entry name" value="AMP-bd_C"/>
</dbReference>
<keyword evidence="4" id="KW-1185">Reference proteome</keyword>
<evidence type="ECO:0000259" key="2">
    <source>
        <dbReference type="Pfam" id="PF13193"/>
    </source>
</evidence>
<dbReference type="Pfam" id="PF13193">
    <property type="entry name" value="AMP-binding_C"/>
    <property type="match status" value="1"/>
</dbReference>
<gene>
    <name evidence="3" type="ORF">ACFQ07_18685</name>
</gene>
<organism evidence="3 4">
    <name type="scientific">Actinomadura adrarensis</name>
    <dbReference type="NCBI Taxonomy" id="1819600"/>
    <lineage>
        <taxon>Bacteria</taxon>
        <taxon>Bacillati</taxon>
        <taxon>Actinomycetota</taxon>
        <taxon>Actinomycetes</taxon>
        <taxon>Streptosporangiales</taxon>
        <taxon>Thermomonosporaceae</taxon>
        <taxon>Actinomadura</taxon>
    </lineage>
</organism>
<feature type="domain" description="AMP-dependent synthetase/ligase" evidence="1">
    <location>
        <begin position="11"/>
        <end position="180"/>
    </location>
</feature>
<dbReference type="InterPro" id="IPR042099">
    <property type="entry name" value="ANL_N_sf"/>
</dbReference>
<sequence>TLLRETLAKHLELEAGDQVHLVAGPLYHSAPCVHGLLSLQLGHAVVVSEKFDPEGTLELIQRYKVTNSFMVPTHFHRMLNLPAEVRDRYDVSSLRQVYHSAAPIPVDTKKRMLDWWGPVLWEYYGSTESGPVVVARPHDWLAHPGTVGNPVEGVEIKIFDEEGKELPPGEPGLIYARGQAGFEYHGDPEKTAASMHGDFYTPGDIGYLDADGWLYMSDRRTDLIISGGVNIYPAEIEAALLQHPSVADVAVIGVPDENWGQSVVALVEPSEDASAGDELA</sequence>
<dbReference type="SUPFAM" id="SSF56801">
    <property type="entry name" value="Acetyl-CoA synthetase-like"/>
    <property type="match status" value="1"/>
</dbReference>
<reference evidence="4" key="1">
    <citation type="journal article" date="2019" name="Int. J. Syst. Evol. Microbiol.">
        <title>The Global Catalogue of Microorganisms (GCM) 10K type strain sequencing project: providing services to taxonomists for standard genome sequencing and annotation.</title>
        <authorList>
            <consortium name="The Broad Institute Genomics Platform"/>
            <consortium name="The Broad Institute Genome Sequencing Center for Infectious Disease"/>
            <person name="Wu L."/>
            <person name="Ma J."/>
        </authorList>
    </citation>
    <scope>NUCLEOTIDE SEQUENCE [LARGE SCALE GENOMIC DNA]</scope>
    <source>
        <strain evidence="4">JCM 31696</strain>
    </source>
</reference>
<dbReference type="Gene3D" id="3.30.300.30">
    <property type="match status" value="1"/>
</dbReference>
<protein>
    <submittedName>
        <fullName evidence="3">AMP-binding protein</fullName>
    </submittedName>
</protein>
<feature type="non-terminal residue" evidence="3">
    <location>
        <position position="280"/>
    </location>
</feature>
<feature type="non-terminal residue" evidence="3">
    <location>
        <position position="1"/>
    </location>
</feature>
<dbReference type="EMBL" id="JBHTIR010002820">
    <property type="protein sequence ID" value="MFD0854272.1"/>
    <property type="molecule type" value="Genomic_DNA"/>
</dbReference>
<dbReference type="InterPro" id="IPR045851">
    <property type="entry name" value="AMP-bd_C_sf"/>
</dbReference>
<proteinExistence type="predicted"/>
<name>A0ABW3CKI7_9ACTN</name>
<accession>A0ABW3CKI7</accession>